<protein>
    <submittedName>
        <fullName evidence="7">Uncharacterized protein</fullName>
    </submittedName>
</protein>
<dbReference type="GO" id="GO:0005634">
    <property type="term" value="C:nucleus"/>
    <property type="evidence" value="ECO:0007669"/>
    <property type="project" value="UniProtKB-SubCell"/>
</dbReference>
<organism evidence="7 8">
    <name type="scientific">Triticum urartu</name>
    <name type="common">Red wild einkorn</name>
    <name type="synonym">Crithodium urartu</name>
    <dbReference type="NCBI Taxonomy" id="4572"/>
    <lineage>
        <taxon>Eukaryota</taxon>
        <taxon>Viridiplantae</taxon>
        <taxon>Streptophyta</taxon>
        <taxon>Embryophyta</taxon>
        <taxon>Tracheophyta</taxon>
        <taxon>Spermatophyta</taxon>
        <taxon>Magnoliopsida</taxon>
        <taxon>Liliopsida</taxon>
        <taxon>Poales</taxon>
        <taxon>Poaceae</taxon>
        <taxon>BOP clade</taxon>
        <taxon>Pooideae</taxon>
        <taxon>Triticodae</taxon>
        <taxon>Triticeae</taxon>
        <taxon>Triticinae</taxon>
        <taxon>Triticum</taxon>
    </lineage>
</organism>
<evidence type="ECO:0000256" key="4">
    <source>
        <dbReference type="ARBA" id="ARBA00023242"/>
    </source>
</evidence>
<keyword evidence="2" id="KW-0677">Repeat</keyword>
<dbReference type="Gramene" id="TuG1812G0200005110.01.T01">
    <property type="protein sequence ID" value="TuG1812G0200005110.01.T01"/>
    <property type="gene ID" value="TuG1812G0200005110.01"/>
</dbReference>
<accession>A0A8R7TMP2</accession>
<keyword evidence="8" id="KW-1185">Reference proteome</keyword>
<dbReference type="Pfam" id="PF00249">
    <property type="entry name" value="Myb_DNA-binding"/>
    <property type="match status" value="1"/>
</dbReference>
<feature type="domain" description="Myb-like" evidence="5">
    <location>
        <begin position="4"/>
        <end position="54"/>
    </location>
</feature>
<comment type="subcellular location">
    <subcellularLocation>
        <location evidence="1">Nucleus</location>
    </subcellularLocation>
</comment>
<evidence type="ECO:0000259" key="5">
    <source>
        <dbReference type="PROSITE" id="PS50090"/>
    </source>
</evidence>
<evidence type="ECO:0000313" key="8">
    <source>
        <dbReference type="Proteomes" id="UP000015106"/>
    </source>
</evidence>
<dbReference type="Proteomes" id="UP000015106">
    <property type="component" value="Chromosome 2"/>
</dbReference>
<dbReference type="SUPFAM" id="SSF46689">
    <property type="entry name" value="Homeodomain-like"/>
    <property type="match status" value="1"/>
</dbReference>
<proteinExistence type="predicted"/>
<dbReference type="CDD" id="cd00167">
    <property type="entry name" value="SANT"/>
    <property type="match status" value="1"/>
</dbReference>
<dbReference type="Gene3D" id="1.10.10.60">
    <property type="entry name" value="Homeodomain-like"/>
    <property type="match status" value="1"/>
</dbReference>
<feature type="domain" description="HTH myb-type" evidence="6">
    <location>
        <begin position="4"/>
        <end position="58"/>
    </location>
</feature>
<name>A0A8R7TMP2_TRIUA</name>
<evidence type="ECO:0000256" key="3">
    <source>
        <dbReference type="ARBA" id="ARBA00023125"/>
    </source>
</evidence>
<evidence type="ECO:0000256" key="2">
    <source>
        <dbReference type="ARBA" id="ARBA00022737"/>
    </source>
</evidence>
<reference evidence="7" key="3">
    <citation type="submission" date="2022-06" db="UniProtKB">
        <authorList>
            <consortium name="EnsemblPlants"/>
        </authorList>
    </citation>
    <scope>IDENTIFICATION</scope>
</reference>
<dbReference type="EnsemblPlants" id="TuG1812G0200005110.01.T01">
    <property type="protein sequence ID" value="TuG1812G0200005110.01.T01"/>
    <property type="gene ID" value="TuG1812G0200005110.01"/>
</dbReference>
<dbReference type="GO" id="GO:0003677">
    <property type="term" value="F:DNA binding"/>
    <property type="evidence" value="ECO:0007669"/>
    <property type="project" value="UniProtKB-KW"/>
</dbReference>
<evidence type="ECO:0000256" key="1">
    <source>
        <dbReference type="ARBA" id="ARBA00004123"/>
    </source>
</evidence>
<reference evidence="7" key="2">
    <citation type="submission" date="2018-03" db="EMBL/GenBank/DDBJ databases">
        <title>The Triticum urartu genome reveals the dynamic nature of wheat genome evolution.</title>
        <authorList>
            <person name="Ling H."/>
            <person name="Ma B."/>
            <person name="Shi X."/>
            <person name="Liu H."/>
            <person name="Dong L."/>
            <person name="Sun H."/>
            <person name="Cao Y."/>
            <person name="Gao Q."/>
            <person name="Zheng S."/>
            <person name="Li Y."/>
            <person name="Yu Y."/>
            <person name="Du H."/>
            <person name="Qi M."/>
            <person name="Li Y."/>
            <person name="Yu H."/>
            <person name="Cui Y."/>
            <person name="Wang N."/>
            <person name="Chen C."/>
            <person name="Wu H."/>
            <person name="Zhao Y."/>
            <person name="Zhang J."/>
            <person name="Li Y."/>
            <person name="Zhou W."/>
            <person name="Zhang B."/>
            <person name="Hu W."/>
            <person name="Eijk M."/>
            <person name="Tang J."/>
            <person name="Witsenboer H."/>
            <person name="Zhao S."/>
            <person name="Li Z."/>
            <person name="Zhang A."/>
            <person name="Wang D."/>
            <person name="Liang C."/>
        </authorList>
    </citation>
    <scope>NUCLEOTIDE SEQUENCE [LARGE SCALE GENOMIC DNA]</scope>
    <source>
        <strain evidence="7">cv. G1812</strain>
    </source>
</reference>
<dbReference type="PROSITE" id="PS50090">
    <property type="entry name" value="MYB_LIKE"/>
    <property type="match status" value="1"/>
</dbReference>
<dbReference type="AlphaFoldDB" id="A0A8R7TMP2"/>
<dbReference type="SMART" id="SM00717">
    <property type="entry name" value="SANT"/>
    <property type="match status" value="1"/>
</dbReference>
<dbReference type="PANTHER" id="PTHR47994:SF5">
    <property type="entry name" value="F14D16.11-RELATED"/>
    <property type="match status" value="1"/>
</dbReference>
<evidence type="ECO:0000259" key="6">
    <source>
        <dbReference type="PROSITE" id="PS51294"/>
    </source>
</evidence>
<dbReference type="InterPro" id="IPR009057">
    <property type="entry name" value="Homeodomain-like_sf"/>
</dbReference>
<dbReference type="InterPro" id="IPR001005">
    <property type="entry name" value="SANT/Myb"/>
</dbReference>
<dbReference type="InterPro" id="IPR017930">
    <property type="entry name" value="Myb_dom"/>
</dbReference>
<dbReference type="FunFam" id="1.10.10.60:FF:000349">
    <property type="entry name" value="Transcription factor MYB39"/>
    <property type="match status" value="1"/>
</dbReference>
<reference evidence="8" key="1">
    <citation type="journal article" date="2013" name="Nature">
        <title>Draft genome of the wheat A-genome progenitor Triticum urartu.</title>
        <authorList>
            <person name="Ling H.Q."/>
            <person name="Zhao S."/>
            <person name="Liu D."/>
            <person name="Wang J."/>
            <person name="Sun H."/>
            <person name="Zhang C."/>
            <person name="Fan H."/>
            <person name="Li D."/>
            <person name="Dong L."/>
            <person name="Tao Y."/>
            <person name="Gao C."/>
            <person name="Wu H."/>
            <person name="Li Y."/>
            <person name="Cui Y."/>
            <person name="Guo X."/>
            <person name="Zheng S."/>
            <person name="Wang B."/>
            <person name="Yu K."/>
            <person name="Liang Q."/>
            <person name="Yang W."/>
            <person name="Lou X."/>
            <person name="Chen J."/>
            <person name="Feng M."/>
            <person name="Jian J."/>
            <person name="Zhang X."/>
            <person name="Luo G."/>
            <person name="Jiang Y."/>
            <person name="Liu J."/>
            <person name="Wang Z."/>
            <person name="Sha Y."/>
            <person name="Zhang B."/>
            <person name="Wu H."/>
            <person name="Tang D."/>
            <person name="Shen Q."/>
            <person name="Xue P."/>
            <person name="Zou S."/>
            <person name="Wang X."/>
            <person name="Liu X."/>
            <person name="Wang F."/>
            <person name="Yang Y."/>
            <person name="An X."/>
            <person name="Dong Z."/>
            <person name="Zhang K."/>
            <person name="Zhang X."/>
            <person name="Luo M.C."/>
            <person name="Dvorak J."/>
            <person name="Tong Y."/>
            <person name="Wang J."/>
            <person name="Yang H."/>
            <person name="Li Z."/>
            <person name="Wang D."/>
            <person name="Zhang A."/>
            <person name="Wang J."/>
        </authorList>
    </citation>
    <scope>NUCLEOTIDE SEQUENCE</scope>
    <source>
        <strain evidence="8">cv. G1812</strain>
    </source>
</reference>
<dbReference type="InterPro" id="IPR015495">
    <property type="entry name" value="Myb_TF_plants"/>
</dbReference>
<evidence type="ECO:0000313" key="7">
    <source>
        <dbReference type="EnsemblPlants" id="TuG1812G0200005110.01.T01"/>
    </source>
</evidence>
<keyword evidence="3" id="KW-0238">DNA-binding</keyword>
<dbReference type="PANTHER" id="PTHR47994">
    <property type="entry name" value="F14D16.11-RELATED"/>
    <property type="match status" value="1"/>
</dbReference>
<sequence>NYLRPDIKRGNFTEDEERLIITLHASLGNKWSTIAAHLEGRTDNEIKNYWNTHIRKKLMRMGVDPLTHQQ</sequence>
<keyword evidence="4" id="KW-0539">Nucleus</keyword>
<dbReference type="PROSITE" id="PS51294">
    <property type="entry name" value="HTH_MYB"/>
    <property type="match status" value="1"/>
</dbReference>